<evidence type="ECO:0000256" key="1">
    <source>
        <dbReference type="SAM" id="MobiDB-lite"/>
    </source>
</evidence>
<feature type="compositionally biased region" description="Basic and acidic residues" evidence="1">
    <location>
        <begin position="41"/>
        <end position="52"/>
    </location>
</feature>
<gene>
    <name evidence="2" type="ORF">AVDCRST_MAG89-3940</name>
</gene>
<feature type="compositionally biased region" description="Basic residues" evidence="1">
    <location>
        <begin position="291"/>
        <end position="309"/>
    </location>
</feature>
<feature type="region of interest" description="Disordered" evidence="1">
    <location>
        <begin position="336"/>
        <end position="358"/>
    </location>
</feature>
<feature type="region of interest" description="Disordered" evidence="1">
    <location>
        <begin position="404"/>
        <end position="456"/>
    </location>
</feature>
<dbReference type="EMBL" id="CADCTV010000828">
    <property type="protein sequence ID" value="CAA9363817.1"/>
    <property type="molecule type" value="Genomic_DNA"/>
</dbReference>
<accession>A0A6J4MQQ6</accession>
<feature type="compositionally biased region" description="Basic and acidic residues" evidence="1">
    <location>
        <begin position="148"/>
        <end position="157"/>
    </location>
</feature>
<feature type="non-terminal residue" evidence="2">
    <location>
        <position position="1"/>
    </location>
</feature>
<organism evidence="2">
    <name type="scientific">uncultured Gemmatimonadota bacterium</name>
    <dbReference type="NCBI Taxonomy" id="203437"/>
    <lineage>
        <taxon>Bacteria</taxon>
        <taxon>Pseudomonadati</taxon>
        <taxon>Gemmatimonadota</taxon>
        <taxon>environmental samples</taxon>
    </lineage>
</organism>
<evidence type="ECO:0000313" key="2">
    <source>
        <dbReference type="EMBL" id="CAA9363817.1"/>
    </source>
</evidence>
<protein>
    <submittedName>
        <fullName evidence="2">Cytochrome P450</fullName>
    </submittedName>
</protein>
<proteinExistence type="predicted"/>
<reference evidence="2" key="1">
    <citation type="submission" date="2020-02" db="EMBL/GenBank/DDBJ databases">
        <authorList>
            <person name="Meier V. D."/>
        </authorList>
    </citation>
    <scope>NUCLEOTIDE SEQUENCE</scope>
    <source>
        <strain evidence="2">AVDCRST_MAG89</strain>
    </source>
</reference>
<feature type="compositionally biased region" description="Basic residues" evidence="1">
    <location>
        <begin position="123"/>
        <end position="136"/>
    </location>
</feature>
<feature type="region of interest" description="Disordered" evidence="1">
    <location>
        <begin position="1"/>
        <end position="319"/>
    </location>
</feature>
<dbReference type="AlphaFoldDB" id="A0A6J4MQQ6"/>
<sequence length="456" mass="47453">EPVASPRFREPRAPSRSARAGEAPLAAAPAGVSPRPAGRLPADERPLGRRGDVPPGQPPRVPADAPGPGARRPGHASPQLHQEPGAAACPRAAGQRPADQRGRVPPAPAEAGTARVPQGKDRGHGRRHGAPRRPHRPVVAPGDGAGRGTRDDADGAGHCRRHADGRRRGRRGRGDQPLADGLAGPLRPASQPVRAPAGPAARARHPADEARAPPAGRHHLSRHRPAPPLRRRPRRPAGASAGGPRRGRRRRRHDGPSASRRVADAVPGGPRDHGQRAGVDLAPAGAEPRRRGAPARRAAHRPRRPRARRGGLPGAALHAGGAGGIHAPVSAGVDHRAGAAGGLRGAGLPHPRREHRAGEPLAGAPRRALVERAPRVPPRALAGRRRGVAPALRVLPVRRRAAQVHRRGVRVDGGRARPGHPGRALAPAPGSRRGAHPPAPHHPPRHRRADARGGSV</sequence>
<name>A0A6J4MQQ6_9BACT</name>
<feature type="compositionally biased region" description="Basic residues" evidence="1">
    <location>
        <begin position="158"/>
        <end position="171"/>
    </location>
</feature>
<feature type="compositionally biased region" description="Low complexity" evidence="1">
    <location>
        <begin position="14"/>
        <end position="31"/>
    </location>
</feature>
<feature type="non-terminal residue" evidence="2">
    <location>
        <position position="456"/>
    </location>
</feature>
<feature type="compositionally biased region" description="Low complexity" evidence="1">
    <location>
        <begin position="62"/>
        <end position="71"/>
    </location>
</feature>
<feature type="compositionally biased region" description="Basic residues" evidence="1">
    <location>
        <begin position="216"/>
        <end position="235"/>
    </location>
</feature>
<feature type="compositionally biased region" description="Low complexity" evidence="1">
    <location>
        <begin position="419"/>
        <end position="432"/>
    </location>
</feature>